<dbReference type="eggNOG" id="ENOG502SAHP">
    <property type="taxonomic scope" value="Eukaryota"/>
</dbReference>
<dbReference type="Pfam" id="PF00538">
    <property type="entry name" value="Linker_histone"/>
    <property type="match status" value="1"/>
</dbReference>
<evidence type="ECO:0000313" key="6">
    <source>
        <dbReference type="RefSeq" id="XP_004513205.1"/>
    </source>
</evidence>
<dbReference type="InterPro" id="IPR036390">
    <property type="entry name" value="WH_DNA-bd_sf"/>
</dbReference>
<keyword evidence="2" id="KW-0238">DNA-binding</keyword>
<dbReference type="AlphaFoldDB" id="A0A1S2Z1A3"/>
<dbReference type="InterPro" id="IPR005818">
    <property type="entry name" value="Histone_H1/H5_H15"/>
</dbReference>
<dbReference type="Gene3D" id="1.10.10.10">
    <property type="entry name" value="Winged helix-like DNA-binding domain superfamily/Winged helix DNA-binding domain"/>
    <property type="match status" value="1"/>
</dbReference>
<dbReference type="GO" id="GO:0005730">
    <property type="term" value="C:nucleolus"/>
    <property type="evidence" value="ECO:0007669"/>
    <property type="project" value="TreeGrafter"/>
</dbReference>
<dbReference type="GO" id="GO:0006334">
    <property type="term" value="P:nucleosome assembly"/>
    <property type="evidence" value="ECO:0007669"/>
    <property type="project" value="InterPro"/>
</dbReference>
<dbReference type="GO" id="GO:0000786">
    <property type="term" value="C:nucleosome"/>
    <property type="evidence" value="ECO:0007669"/>
    <property type="project" value="InterPro"/>
</dbReference>
<evidence type="ECO:0000313" key="5">
    <source>
        <dbReference type="Proteomes" id="UP000087171"/>
    </source>
</evidence>
<sequence>MTQDQRNKVLMEQLKQSLFSKFQAWNPSSSSIIKSPHVSSFIDNRLPHVFKSFHTPTHPPYSAMIKRAVKELNEEDGSTDEAISEFIRREYEKDLPFAHSTILKVHLMKLCMNRDLVCTKNGRYVLVDCQSEVAVTMLESDNNDGEDFDDEERRRRL</sequence>
<evidence type="ECO:0000256" key="2">
    <source>
        <dbReference type="ARBA" id="ARBA00023125"/>
    </source>
</evidence>
<dbReference type="SMART" id="SM00526">
    <property type="entry name" value="H15"/>
    <property type="match status" value="1"/>
</dbReference>
<dbReference type="SUPFAM" id="SSF46785">
    <property type="entry name" value="Winged helix' DNA-binding domain"/>
    <property type="match status" value="1"/>
</dbReference>
<evidence type="ECO:0000256" key="1">
    <source>
        <dbReference type="ARBA" id="ARBA00004123"/>
    </source>
</evidence>
<dbReference type="STRING" id="3827.A0A1S2Z1A3"/>
<dbReference type="GO" id="GO:0003690">
    <property type="term" value="F:double-stranded DNA binding"/>
    <property type="evidence" value="ECO:0007669"/>
    <property type="project" value="TreeGrafter"/>
</dbReference>
<dbReference type="PANTHER" id="PTHR11467">
    <property type="entry name" value="HISTONE H1"/>
    <property type="match status" value="1"/>
</dbReference>
<evidence type="ECO:0000259" key="4">
    <source>
        <dbReference type="PROSITE" id="PS51504"/>
    </source>
</evidence>
<protein>
    <submittedName>
        <fullName evidence="6">Uncharacterized protein LOC101493163</fullName>
    </submittedName>
</protein>
<dbReference type="PANTHER" id="PTHR11467:SF109">
    <property type="entry name" value="H15 DOMAIN-CONTAINING PROTEIN"/>
    <property type="match status" value="1"/>
</dbReference>
<keyword evidence="5" id="KW-1185">Reference proteome</keyword>
<gene>
    <name evidence="6" type="primary">LOC101493163</name>
</gene>
<dbReference type="GO" id="GO:0030261">
    <property type="term" value="P:chromosome condensation"/>
    <property type="evidence" value="ECO:0007669"/>
    <property type="project" value="TreeGrafter"/>
</dbReference>
<dbReference type="OrthoDB" id="1110759at2759"/>
<dbReference type="InterPro" id="IPR036388">
    <property type="entry name" value="WH-like_DNA-bd_sf"/>
</dbReference>
<dbReference type="KEGG" id="cam:101493163"/>
<dbReference type="RefSeq" id="XP_004513205.1">
    <property type="nucleotide sequence ID" value="XM_004513148.3"/>
</dbReference>
<dbReference type="PaxDb" id="3827-XP_004513205.1"/>
<dbReference type="PROSITE" id="PS51504">
    <property type="entry name" value="H15"/>
    <property type="match status" value="1"/>
</dbReference>
<organism evidence="5 6">
    <name type="scientific">Cicer arietinum</name>
    <name type="common">Chickpea</name>
    <name type="synonym">Garbanzo</name>
    <dbReference type="NCBI Taxonomy" id="3827"/>
    <lineage>
        <taxon>Eukaryota</taxon>
        <taxon>Viridiplantae</taxon>
        <taxon>Streptophyta</taxon>
        <taxon>Embryophyta</taxon>
        <taxon>Tracheophyta</taxon>
        <taxon>Spermatophyta</taxon>
        <taxon>Magnoliopsida</taxon>
        <taxon>eudicotyledons</taxon>
        <taxon>Gunneridae</taxon>
        <taxon>Pentapetalae</taxon>
        <taxon>rosids</taxon>
        <taxon>fabids</taxon>
        <taxon>Fabales</taxon>
        <taxon>Fabaceae</taxon>
        <taxon>Papilionoideae</taxon>
        <taxon>50 kb inversion clade</taxon>
        <taxon>NPAAA clade</taxon>
        <taxon>Hologalegina</taxon>
        <taxon>IRL clade</taxon>
        <taxon>Cicereae</taxon>
        <taxon>Cicer</taxon>
    </lineage>
</organism>
<name>A0A1S2Z1A3_CICAR</name>
<dbReference type="Proteomes" id="UP000087171">
    <property type="component" value="Unplaced"/>
</dbReference>
<comment type="subcellular location">
    <subcellularLocation>
        <location evidence="1">Nucleus</location>
    </subcellularLocation>
</comment>
<keyword evidence="3" id="KW-0539">Nucleus</keyword>
<feature type="domain" description="H15" evidence="4">
    <location>
        <begin position="57"/>
        <end position="128"/>
    </location>
</feature>
<dbReference type="GeneID" id="101493163"/>
<reference evidence="6" key="1">
    <citation type="submission" date="2025-08" db="UniProtKB">
        <authorList>
            <consortium name="RefSeq"/>
        </authorList>
    </citation>
    <scope>IDENTIFICATION</scope>
    <source>
        <tissue evidence="6">Etiolated seedlings</tissue>
    </source>
</reference>
<evidence type="ECO:0000256" key="3">
    <source>
        <dbReference type="ARBA" id="ARBA00023242"/>
    </source>
</evidence>
<dbReference type="GO" id="GO:0031492">
    <property type="term" value="F:nucleosomal DNA binding"/>
    <property type="evidence" value="ECO:0007669"/>
    <property type="project" value="TreeGrafter"/>
</dbReference>
<accession>A0A1S2Z1A3</accession>
<proteinExistence type="predicted"/>
<dbReference type="GO" id="GO:0045910">
    <property type="term" value="P:negative regulation of DNA recombination"/>
    <property type="evidence" value="ECO:0007669"/>
    <property type="project" value="TreeGrafter"/>
</dbReference>